<evidence type="ECO:0000313" key="4">
    <source>
        <dbReference type="EMBL" id="ORY56087.1"/>
    </source>
</evidence>
<dbReference type="PANTHER" id="PTHR46044:SF12">
    <property type="entry name" value="HYDROLASE"/>
    <property type="match status" value="1"/>
</dbReference>
<dbReference type="PROSITE" id="PS50263">
    <property type="entry name" value="CN_HYDROLASE"/>
    <property type="match status" value="1"/>
</dbReference>
<dbReference type="Pfam" id="PF00795">
    <property type="entry name" value="CN_hydrolase"/>
    <property type="match status" value="1"/>
</dbReference>
<dbReference type="GeneID" id="63769672"/>
<dbReference type="InterPro" id="IPR044149">
    <property type="entry name" value="Nitrilases_CHs"/>
</dbReference>
<dbReference type="EMBL" id="MCFJ01000024">
    <property type="protein sequence ID" value="ORY56087.1"/>
    <property type="molecule type" value="Genomic_DNA"/>
</dbReference>
<comment type="similarity">
    <text evidence="1">Belongs to the carbon-nitrogen hydrolase superfamily. Nitrilase family.</text>
</comment>
<feature type="region of interest" description="Disordered" evidence="2">
    <location>
        <begin position="103"/>
        <end position="130"/>
    </location>
</feature>
<dbReference type="RefSeq" id="XP_040709933.1">
    <property type="nucleotide sequence ID" value="XM_040853460.1"/>
</dbReference>
<organism evidence="4 5">
    <name type="scientific">Pseudomassariella vexata</name>
    <dbReference type="NCBI Taxonomy" id="1141098"/>
    <lineage>
        <taxon>Eukaryota</taxon>
        <taxon>Fungi</taxon>
        <taxon>Dikarya</taxon>
        <taxon>Ascomycota</taxon>
        <taxon>Pezizomycotina</taxon>
        <taxon>Sordariomycetes</taxon>
        <taxon>Xylariomycetidae</taxon>
        <taxon>Amphisphaeriales</taxon>
        <taxon>Pseudomassariaceae</taxon>
        <taxon>Pseudomassariella</taxon>
    </lineage>
</organism>
<accession>A0A1Y2DA68</accession>
<feature type="domain" description="CN hydrolase" evidence="3">
    <location>
        <begin position="6"/>
        <end position="191"/>
    </location>
</feature>
<evidence type="ECO:0000256" key="1">
    <source>
        <dbReference type="ARBA" id="ARBA00008129"/>
    </source>
</evidence>
<dbReference type="Gene3D" id="3.60.110.10">
    <property type="entry name" value="Carbon-nitrogen hydrolase"/>
    <property type="match status" value="1"/>
</dbReference>
<dbReference type="FunCoup" id="A0A1Y2DA68">
    <property type="interactions" value="717"/>
</dbReference>
<evidence type="ECO:0000313" key="5">
    <source>
        <dbReference type="Proteomes" id="UP000193689"/>
    </source>
</evidence>
<dbReference type="InterPro" id="IPR003010">
    <property type="entry name" value="C-N_Hydrolase"/>
</dbReference>
<reference evidence="4 5" key="1">
    <citation type="submission" date="2016-07" db="EMBL/GenBank/DDBJ databases">
        <title>Pervasive Adenine N6-methylation of Active Genes in Fungi.</title>
        <authorList>
            <consortium name="DOE Joint Genome Institute"/>
            <person name="Mondo S.J."/>
            <person name="Dannebaum R.O."/>
            <person name="Kuo R.C."/>
            <person name="Labutti K."/>
            <person name="Haridas S."/>
            <person name="Kuo A."/>
            <person name="Salamov A."/>
            <person name="Ahrendt S.R."/>
            <person name="Lipzen A."/>
            <person name="Sullivan W."/>
            <person name="Andreopoulos W.B."/>
            <person name="Clum A."/>
            <person name="Lindquist E."/>
            <person name="Daum C."/>
            <person name="Ramamoorthy G.K."/>
            <person name="Gryganskyi A."/>
            <person name="Culley D."/>
            <person name="Magnuson J.K."/>
            <person name="James T.Y."/>
            <person name="O'Malley M.A."/>
            <person name="Stajich J.E."/>
            <person name="Spatafora J.W."/>
            <person name="Visel A."/>
            <person name="Grigoriev I.V."/>
        </authorList>
    </citation>
    <scope>NUCLEOTIDE SEQUENCE [LARGE SCALE GENOMIC DNA]</scope>
    <source>
        <strain evidence="4 5">CBS 129021</strain>
    </source>
</reference>
<comment type="caution">
    <text evidence="4">The sequence shown here is derived from an EMBL/GenBank/DDBJ whole genome shotgun (WGS) entry which is preliminary data.</text>
</comment>
<sequence>MANQKIRLATASPGTQATTKETVAQLQQIAKRAAANNADILLLPEAYLGGYPRGSDFGCKVGARTADGRDEFLQYFKAAVDLGDTVGNGAGAGDAWVKRRLGGGSSSETGNYSEAINAKGETASQRGDGTREELERIARETGVFIVVGLVEKAGGSLYCAAVYVCPKLGIIGKRRKVQPGKCLKLSSEEGS</sequence>
<dbReference type="OrthoDB" id="10250282at2759"/>
<dbReference type="PANTHER" id="PTHR46044">
    <property type="entry name" value="NITRILASE"/>
    <property type="match status" value="1"/>
</dbReference>
<dbReference type="InParanoid" id="A0A1Y2DA68"/>
<dbReference type="Proteomes" id="UP000193689">
    <property type="component" value="Unassembled WGS sequence"/>
</dbReference>
<keyword evidence="5" id="KW-1185">Reference proteome</keyword>
<dbReference type="STRING" id="1141098.A0A1Y2DA68"/>
<protein>
    <recommendedName>
        <fullName evidence="3">CN hydrolase domain-containing protein</fullName>
    </recommendedName>
</protein>
<dbReference type="SUPFAM" id="SSF56317">
    <property type="entry name" value="Carbon-nitrogen hydrolase"/>
    <property type="match status" value="1"/>
</dbReference>
<proteinExistence type="inferred from homology"/>
<dbReference type="GO" id="GO:0003824">
    <property type="term" value="F:catalytic activity"/>
    <property type="evidence" value="ECO:0007669"/>
    <property type="project" value="InterPro"/>
</dbReference>
<dbReference type="InterPro" id="IPR036526">
    <property type="entry name" value="C-N_Hydrolase_sf"/>
</dbReference>
<name>A0A1Y2DA68_9PEZI</name>
<evidence type="ECO:0000256" key="2">
    <source>
        <dbReference type="SAM" id="MobiDB-lite"/>
    </source>
</evidence>
<gene>
    <name evidence="4" type="ORF">BCR38DRAFT_119751</name>
</gene>
<evidence type="ECO:0000259" key="3">
    <source>
        <dbReference type="PROSITE" id="PS50263"/>
    </source>
</evidence>
<dbReference type="AlphaFoldDB" id="A0A1Y2DA68"/>